<dbReference type="PANTHER" id="PTHR34703">
    <property type="entry name" value="ANTIPORTER SUBUNIT MNHG2-RELATED"/>
    <property type="match status" value="1"/>
</dbReference>
<dbReference type="EMBL" id="BAABFU010000001">
    <property type="protein sequence ID" value="GAA4343116.1"/>
    <property type="molecule type" value="Genomic_DNA"/>
</dbReference>
<comment type="caution">
    <text evidence="2">The sequence shown here is derived from an EMBL/GenBank/DDBJ whole genome shotgun (WGS) entry which is preliminary data.</text>
</comment>
<feature type="transmembrane region" description="Helical" evidence="1">
    <location>
        <begin position="39"/>
        <end position="59"/>
    </location>
</feature>
<feature type="transmembrane region" description="Helical" evidence="1">
    <location>
        <begin position="7"/>
        <end position="27"/>
    </location>
</feature>
<evidence type="ECO:0000256" key="1">
    <source>
        <dbReference type="SAM" id="Phobius"/>
    </source>
</evidence>
<keyword evidence="1" id="KW-0812">Transmembrane</keyword>
<organism evidence="2 3">
    <name type="scientific">Kangiella taiwanensis</name>
    <dbReference type="NCBI Taxonomy" id="1079179"/>
    <lineage>
        <taxon>Bacteria</taxon>
        <taxon>Pseudomonadati</taxon>
        <taxon>Pseudomonadota</taxon>
        <taxon>Gammaproteobacteria</taxon>
        <taxon>Kangiellales</taxon>
        <taxon>Kangiellaceae</taxon>
        <taxon>Kangiella</taxon>
    </lineage>
</organism>
<keyword evidence="1" id="KW-0472">Membrane</keyword>
<accession>A0ABP8HRA7</accession>
<protein>
    <recommendedName>
        <fullName evidence="4">Sodium:proton antiporter</fullName>
    </recommendedName>
</protein>
<sequence>MSELLDGLSWGLLVLGGFICVSGAIGMHRFPDFFSRMHAASVTDTLGGTLILLGLMLQIEGQYLVLVKLVLVLLFILITSPTGSHALAKAALHGGLRPKLGNKQDEQDADVLNNFGRQSSAFESEKDKE</sequence>
<gene>
    <name evidence="2" type="ORF">GCM10023150_01470</name>
</gene>
<dbReference type="RefSeq" id="WP_223577512.1">
    <property type="nucleotide sequence ID" value="NZ_BAABFU010000001.1"/>
</dbReference>
<keyword evidence="1" id="KW-1133">Transmembrane helix</keyword>
<keyword evidence="3" id="KW-1185">Reference proteome</keyword>
<dbReference type="InterPro" id="IPR005133">
    <property type="entry name" value="PhaG_MnhG_YufB"/>
</dbReference>
<evidence type="ECO:0000313" key="2">
    <source>
        <dbReference type="EMBL" id="GAA4343116.1"/>
    </source>
</evidence>
<dbReference type="Proteomes" id="UP001501294">
    <property type="component" value="Unassembled WGS sequence"/>
</dbReference>
<name>A0ABP8HRA7_9GAMM</name>
<dbReference type="Pfam" id="PF03334">
    <property type="entry name" value="PhaG_MnhG_YufB"/>
    <property type="match status" value="1"/>
</dbReference>
<reference evidence="3" key="1">
    <citation type="journal article" date="2019" name="Int. J. Syst. Evol. Microbiol.">
        <title>The Global Catalogue of Microorganisms (GCM) 10K type strain sequencing project: providing services to taxonomists for standard genome sequencing and annotation.</title>
        <authorList>
            <consortium name="The Broad Institute Genomics Platform"/>
            <consortium name="The Broad Institute Genome Sequencing Center for Infectious Disease"/>
            <person name="Wu L."/>
            <person name="Ma J."/>
        </authorList>
    </citation>
    <scope>NUCLEOTIDE SEQUENCE [LARGE SCALE GENOMIC DNA]</scope>
    <source>
        <strain evidence="3">JCM 17727</strain>
    </source>
</reference>
<dbReference type="PANTHER" id="PTHR34703:SF1">
    <property type="entry name" value="ANTIPORTER SUBUNIT MNHG2-RELATED"/>
    <property type="match status" value="1"/>
</dbReference>
<evidence type="ECO:0000313" key="3">
    <source>
        <dbReference type="Proteomes" id="UP001501294"/>
    </source>
</evidence>
<feature type="transmembrane region" description="Helical" evidence="1">
    <location>
        <begin position="65"/>
        <end position="88"/>
    </location>
</feature>
<evidence type="ECO:0008006" key="4">
    <source>
        <dbReference type="Google" id="ProtNLM"/>
    </source>
</evidence>
<dbReference type="NCBIfam" id="TIGR01300">
    <property type="entry name" value="CPA3_mnhG_phaG"/>
    <property type="match status" value="1"/>
</dbReference>
<proteinExistence type="predicted"/>